<dbReference type="Proteomes" id="UP000199689">
    <property type="component" value="Unassembled WGS sequence"/>
</dbReference>
<evidence type="ECO:0000256" key="3">
    <source>
        <dbReference type="ARBA" id="ARBA00022741"/>
    </source>
</evidence>
<evidence type="ECO:0000313" key="10">
    <source>
        <dbReference type="EMBL" id="SDA60889.1"/>
    </source>
</evidence>
<accession>A0A1G5WRX1</accession>
<dbReference type="PROSITE" id="PS50893">
    <property type="entry name" value="ABC_TRANSPORTER_2"/>
    <property type="match status" value="1"/>
</dbReference>
<dbReference type="PANTHER" id="PTHR43394">
    <property type="entry name" value="ATP-DEPENDENT PERMEASE MDL1, MITOCHONDRIAL"/>
    <property type="match status" value="1"/>
</dbReference>
<comment type="subcellular location">
    <subcellularLocation>
        <location evidence="1">Cell membrane</location>
        <topology evidence="1">Multi-pass membrane protein</topology>
    </subcellularLocation>
</comment>
<dbReference type="SUPFAM" id="SSF90123">
    <property type="entry name" value="ABC transporter transmembrane region"/>
    <property type="match status" value="1"/>
</dbReference>
<evidence type="ECO:0000313" key="11">
    <source>
        <dbReference type="Proteomes" id="UP000199689"/>
    </source>
</evidence>
<dbReference type="InterPro" id="IPR011527">
    <property type="entry name" value="ABC1_TM_dom"/>
</dbReference>
<name>A0A1G5WRX1_9FIRM</name>
<evidence type="ECO:0000256" key="7">
    <source>
        <dbReference type="SAM" id="Phobius"/>
    </source>
</evidence>
<dbReference type="SMART" id="SM00382">
    <property type="entry name" value="AAA"/>
    <property type="match status" value="1"/>
</dbReference>
<dbReference type="OrthoDB" id="9806127at2"/>
<dbReference type="STRING" id="209880.SAMN02910343_01572"/>
<feature type="transmembrane region" description="Helical" evidence="7">
    <location>
        <begin position="257"/>
        <end position="276"/>
    </location>
</feature>
<evidence type="ECO:0000256" key="1">
    <source>
        <dbReference type="ARBA" id="ARBA00004651"/>
    </source>
</evidence>
<dbReference type="CDD" id="cd07346">
    <property type="entry name" value="ABC_6TM_exporters"/>
    <property type="match status" value="1"/>
</dbReference>
<dbReference type="Pfam" id="PF00664">
    <property type="entry name" value="ABC_membrane"/>
    <property type="match status" value="1"/>
</dbReference>
<dbReference type="Pfam" id="PF00005">
    <property type="entry name" value="ABC_tran"/>
    <property type="match status" value="1"/>
</dbReference>
<dbReference type="GO" id="GO:0005524">
    <property type="term" value="F:ATP binding"/>
    <property type="evidence" value="ECO:0007669"/>
    <property type="project" value="UniProtKB-KW"/>
</dbReference>
<feature type="domain" description="ABC transmembrane type-1" evidence="9">
    <location>
        <begin position="28"/>
        <end position="314"/>
    </location>
</feature>
<dbReference type="Gene3D" id="1.20.1560.10">
    <property type="entry name" value="ABC transporter type 1, transmembrane domain"/>
    <property type="match status" value="1"/>
</dbReference>
<feature type="transmembrane region" description="Helical" evidence="7">
    <location>
        <begin position="27"/>
        <end position="47"/>
    </location>
</feature>
<dbReference type="PROSITE" id="PS50929">
    <property type="entry name" value="ABC_TM1F"/>
    <property type="match status" value="1"/>
</dbReference>
<gene>
    <name evidence="10" type="ORF">SAMN02910343_01572</name>
</gene>
<dbReference type="CDD" id="cd03228">
    <property type="entry name" value="ABCC_MRP_Like"/>
    <property type="match status" value="1"/>
</dbReference>
<dbReference type="GeneID" id="87756557"/>
<sequence>MNILRTGGGTGAENRLSFYILKEKKPLALLTITGLIYNLGLTAGPYFEGQLVQCLKNIYEGKQTLYDMLRLAGLYVAVILMVQAARAAKRFFVRRFANDMSRSMRLVLYHSLLGKTGEDCLAENTGELMTKAISDIDICTEGVRKFATELFDTGVVLIAYIAFLMAYDIRLTFISCAFIPLAFFAANRVKRWVSLASLSARQSEGRLTSQVMDRISHMDLWRLCGYEERRNVVLEQYLKDYERTSVKSGLWENSMQPLYRIIAITGVLPVFIIGSGYVHQNIWDVAAFTAFMACFFRLAEKSSHAAKLFNAVQKARVSWQRVKPLLKAGTEDRQCRAVTKVHEITAENVALYRGDRKLFSHLSFQANPGDIIAIAGPVASGKSSMGQMIAGWLPYQGSLKIDGREIRDMGMGTTRNYVSVMEQKPAFFSGTIRDNIAVGEPVDITPFVHIACLEEDIAGLPDGLDTRILGDGTPLSGGQQQRVALARTLAQGSRILVLDDPFASLDEKTAIQVFAGIKEISGNRIIFLISHRLTFFPECTSVIYLKGETAVQGTFTEVCRQCPELEEQYQMQEGGKSSNETGR</sequence>
<reference evidence="10 11" key="1">
    <citation type="submission" date="2016-10" db="EMBL/GenBank/DDBJ databases">
        <authorList>
            <person name="de Groot N.N."/>
        </authorList>
    </citation>
    <scope>NUCLEOTIDE SEQUENCE [LARGE SCALE GENOMIC DNA]</scope>
    <source>
        <strain evidence="10 11">DSM 15230</strain>
    </source>
</reference>
<keyword evidence="2 7" id="KW-0812">Transmembrane</keyword>
<evidence type="ECO:0000256" key="6">
    <source>
        <dbReference type="ARBA" id="ARBA00023136"/>
    </source>
</evidence>
<dbReference type="InterPro" id="IPR017871">
    <property type="entry name" value="ABC_transporter-like_CS"/>
</dbReference>
<organism evidence="10 11">
    <name type="scientific">Allisonella histaminiformans</name>
    <dbReference type="NCBI Taxonomy" id="209880"/>
    <lineage>
        <taxon>Bacteria</taxon>
        <taxon>Bacillati</taxon>
        <taxon>Bacillota</taxon>
        <taxon>Negativicutes</taxon>
        <taxon>Veillonellales</taxon>
        <taxon>Veillonellaceae</taxon>
        <taxon>Allisonella</taxon>
    </lineage>
</organism>
<evidence type="ECO:0000256" key="2">
    <source>
        <dbReference type="ARBA" id="ARBA00022692"/>
    </source>
</evidence>
<evidence type="ECO:0000256" key="4">
    <source>
        <dbReference type="ARBA" id="ARBA00022840"/>
    </source>
</evidence>
<feature type="transmembrane region" description="Helical" evidence="7">
    <location>
        <begin position="67"/>
        <end position="85"/>
    </location>
</feature>
<protein>
    <submittedName>
        <fullName evidence="10">ABC-type multidrug transport system, ATPase and permease component</fullName>
    </submittedName>
</protein>
<keyword evidence="3" id="KW-0547">Nucleotide-binding</keyword>
<keyword evidence="5 7" id="KW-1133">Transmembrane helix</keyword>
<dbReference type="AlphaFoldDB" id="A0A1G5WRX1"/>
<dbReference type="SUPFAM" id="SSF52540">
    <property type="entry name" value="P-loop containing nucleoside triphosphate hydrolases"/>
    <property type="match status" value="1"/>
</dbReference>
<feature type="transmembrane region" description="Helical" evidence="7">
    <location>
        <begin position="146"/>
        <end position="163"/>
    </location>
</feature>
<dbReference type="GO" id="GO:0016887">
    <property type="term" value="F:ATP hydrolysis activity"/>
    <property type="evidence" value="ECO:0007669"/>
    <property type="project" value="InterPro"/>
</dbReference>
<dbReference type="InterPro" id="IPR003439">
    <property type="entry name" value="ABC_transporter-like_ATP-bd"/>
</dbReference>
<evidence type="ECO:0000256" key="5">
    <source>
        <dbReference type="ARBA" id="ARBA00022989"/>
    </source>
</evidence>
<evidence type="ECO:0000259" key="8">
    <source>
        <dbReference type="PROSITE" id="PS50893"/>
    </source>
</evidence>
<keyword evidence="4" id="KW-0067">ATP-binding</keyword>
<dbReference type="PROSITE" id="PS00211">
    <property type="entry name" value="ABC_TRANSPORTER_1"/>
    <property type="match status" value="1"/>
</dbReference>
<dbReference type="InterPro" id="IPR003593">
    <property type="entry name" value="AAA+_ATPase"/>
</dbReference>
<dbReference type="GO" id="GO:0005886">
    <property type="term" value="C:plasma membrane"/>
    <property type="evidence" value="ECO:0007669"/>
    <property type="project" value="UniProtKB-SubCell"/>
</dbReference>
<feature type="domain" description="ABC transporter" evidence="8">
    <location>
        <begin position="344"/>
        <end position="571"/>
    </location>
</feature>
<keyword evidence="6 7" id="KW-0472">Membrane</keyword>
<dbReference type="GO" id="GO:0015421">
    <property type="term" value="F:ABC-type oligopeptide transporter activity"/>
    <property type="evidence" value="ECO:0007669"/>
    <property type="project" value="TreeGrafter"/>
</dbReference>
<dbReference type="EMBL" id="FMXA01000030">
    <property type="protein sequence ID" value="SDA60889.1"/>
    <property type="molecule type" value="Genomic_DNA"/>
</dbReference>
<keyword evidence="11" id="KW-1185">Reference proteome</keyword>
<dbReference type="PANTHER" id="PTHR43394:SF1">
    <property type="entry name" value="ATP-BINDING CASSETTE SUB-FAMILY B MEMBER 10, MITOCHONDRIAL"/>
    <property type="match status" value="1"/>
</dbReference>
<proteinExistence type="predicted"/>
<feature type="transmembrane region" description="Helical" evidence="7">
    <location>
        <begin position="169"/>
        <end position="186"/>
    </location>
</feature>
<dbReference type="InterPro" id="IPR039421">
    <property type="entry name" value="Type_1_exporter"/>
</dbReference>
<evidence type="ECO:0000259" key="9">
    <source>
        <dbReference type="PROSITE" id="PS50929"/>
    </source>
</evidence>
<dbReference type="RefSeq" id="WP_159427886.1">
    <property type="nucleotide sequence ID" value="NZ_FMXA01000030.1"/>
</dbReference>
<dbReference type="InterPro" id="IPR027417">
    <property type="entry name" value="P-loop_NTPase"/>
</dbReference>
<dbReference type="InterPro" id="IPR036640">
    <property type="entry name" value="ABC1_TM_sf"/>
</dbReference>
<dbReference type="Gene3D" id="3.40.50.300">
    <property type="entry name" value="P-loop containing nucleotide triphosphate hydrolases"/>
    <property type="match status" value="1"/>
</dbReference>